<name>A0A917CM81_9GAMM</name>
<dbReference type="RefSeq" id="WP_188364805.1">
    <property type="nucleotide sequence ID" value="NZ_BAABJF010000015.1"/>
</dbReference>
<dbReference type="EMBL" id="BMEO01000004">
    <property type="protein sequence ID" value="GGF92423.1"/>
    <property type="molecule type" value="Genomic_DNA"/>
</dbReference>
<reference evidence="3" key="2">
    <citation type="submission" date="2020-09" db="EMBL/GenBank/DDBJ databases">
        <authorList>
            <person name="Sun Q."/>
            <person name="Zhou Y."/>
        </authorList>
    </citation>
    <scope>NUCLEOTIDE SEQUENCE</scope>
    <source>
        <strain evidence="3">CGMCC 1.12181</strain>
    </source>
</reference>
<keyword evidence="1" id="KW-0732">Signal</keyword>
<dbReference type="SUPFAM" id="SSF159594">
    <property type="entry name" value="XCC0632-like"/>
    <property type="match status" value="1"/>
</dbReference>
<feature type="signal peptide" evidence="1">
    <location>
        <begin position="1"/>
        <end position="21"/>
    </location>
</feature>
<reference evidence="3" key="1">
    <citation type="journal article" date="2014" name="Int. J. Syst. Evol. Microbiol.">
        <title>Complete genome sequence of Corynebacterium casei LMG S-19264T (=DSM 44701T), isolated from a smear-ripened cheese.</title>
        <authorList>
            <consortium name="US DOE Joint Genome Institute (JGI-PGF)"/>
            <person name="Walter F."/>
            <person name="Albersmeier A."/>
            <person name="Kalinowski J."/>
            <person name="Ruckert C."/>
        </authorList>
    </citation>
    <scope>NUCLEOTIDE SEQUENCE</scope>
    <source>
        <strain evidence="3">CGMCC 1.12181</strain>
    </source>
</reference>
<accession>A0A917CM81</accession>
<comment type="caution">
    <text evidence="3">The sequence shown here is derived from an EMBL/GenBank/DDBJ whole genome shotgun (WGS) entry which is preliminary data.</text>
</comment>
<gene>
    <name evidence="3" type="ORF">GCM10011365_12040</name>
</gene>
<dbReference type="AlphaFoldDB" id="A0A917CM81"/>
<evidence type="ECO:0000313" key="3">
    <source>
        <dbReference type="EMBL" id="GGF92423.1"/>
    </source>
</evidence>
<dbReference type="Proteomes" id="UP000605253">
    <property type="component" value="Unassembled WGS sequence"/>
</dbReference>
<organism evidence="3 4">
    <name type="scientific">Marinicella pacifica</name>
    <dbReference type="NCBI Taxonomy" id="1171543"/>
    <lineage>
        <taxon>Bacteria</taxon>
        <taxon>Pseudomonadati</taxon>
        <taxon>Pseudomonadota</taxon>
        <taxon>Gammaproteobacteria</taxon>
        <taxon>Lysobacterales</taxon>
        <taxon>Marinicellaceae</taxon>
        <taxon>Marinicella</taxon>
    </lineage>
</organism>
<feature type="domain" description="ABC-type transport auxiliary lipoprotein component" evidence="2">
    <location>
        <begin position="28"/>
        <end position="180"/>
    </location>
</feature>
<dbReference type="PROSITE" id="PS51257">
    <property type="entry name" value="PROKAR_LIPOPROTEIN"/>
    <property type="match status" value="1"/>
</dbReference>
<dbReference type="Pfam" id="PF03886">
    <property type="entry name" value="ABC_trans_aux"/>
    <property type="match status" value="1"/>
</dbReference>
<keyword evidence="4" id="KW-1185">Reference proteome</keyword>
<feature type="chain" id="PRO_5036987686" description="ABC-type transport auxiliary lipoprotein component domain-containing protein" evidence="1">
    <location>
        <begin position="22"/>
        <end position="189"/>
    </location>
</feature>
<evidence type="ECO:0000256" key="1">
    <source>
        <dbReference type="SAM" id="SignalP"/>
    </source>
</evidence>
<dbReference type="Gene3D" id="3.40.50.10610">
    <property type="entry name" value="ABC-type transport auxiliary lipoprotein component"/>
    <property type="match status" value="1"/>
</dbReference>
<proteinExistence type="predicted"/>
<evidence type="ECO:0000313" key="4">
    <source>
        <dbReference type="Proteomes" id="UP000605253"/>
    </source>
</evidence>
<dbReference type="InterPro" id="IPR005586">
    <property type="entry name" value="ABC_trans_aux"/>
</dbReference>
<protein>
    <recommendedName>
        <fullName evidence="2">ABC-type transport auxiliary lipoprotein component domain-containing protein</fullName>
    </recommendedName>
</protein>
<evidence type="ECO:0000259" key="2">
    <source>
        <dbReference type="Pfam" id="PF03886"/>
    </source>
</evidence>
<sequence>MNKLIILATSLLLLSACSNQPAVVKKYYRLSSLDNSQLSLSPEKRPSVVITRPKGMSILAGRPMVATVEDGALVQLNHHYWLESPTLLVQQILSQWAEQHWQQIKTHVAFDKPIERLDSEILAFEKDGNQAKVSLHFILTAADGHIILDQTLSRQLTISGEGYAGFVHSINNAVNQILTDLSEAINNLS</sequence>